<evidence type="ECO:0000313" key="2">
    <source>
        <dbReference type="EMBL" id="CAB3359640.1"/>
    </source>
</evidence>
<sequence length="125" mass="13888">MELATNLRTPPVGSTSVRRCLFGKPDETAWNEKLTNILKLQQEEFEKRYDVKLVSLCDDILESEVPLNQSANKDDAEIGEELYQAEGNGKNEEALHVANTPGEDPPTNYPEEEAQIPATNANETA</sequence>
<protein>
    <submittedName>
        <fullName evidence="2">Uncharacterized protein</fullName>
    </submittedName>
</protein>
<feature type="region of interest" description="Disordered" evidence="1">
    <location>
        <begin position="68"/>
        <end position="125"/>
    </location>
</feature>
<dbReference type="AlphaFoldDB" id="A0A8S1BUR0"/>
<organism evidence="2 3">
    <name type="scientific">Cloeon dipterum</name>
    <dbReference type="NCBI Taxonomy" id="197152"/>
    <lineage>
        <taxon>Eukaryota</taxon>
        <taxon>Metazoa</taxon>
        <taxon>Ecdysozoa</taxon>
        <taxon>Arthropoda</taxon>
        <taxon>Hexapoda</taxon>
        <taxon>Insecta</taxon>
        <taxon>Pterygota</taxon>
        <taxon>Palaeoptera</taxon>
        <taxon>Ephemeroptera</taxon>
        <taxon>Pisciforma</taxon>
        <taxon>Baetidae</taxon>
        <taxon>Cloeon</taxon>
    </lineage>
</organism>
<dbReference type="EMBL" id="CADEPI010000002">
    <property type="protein sequence ID" value="CAB3359640.1"/>
    <property type="molecule type" value="Genomic_DNA"/>
</dbReference>
<accession>A0A8S1BUR0</accession>
<gene>
    <name evidence="2" type="ORF">CLODIP_2_CD07938</name>
</gene>
<keyword evidence="3" id="KW-1185">Reference proteome</keyword>
<reference evidence="2 3" key="1">
    <citation type="submission" date="2020-04" db="EMBL/GenBank/DDBJ databases">
        <authorList>
            <person name="Alioto T."/>
            <person name="Alioto T."/>
            <person name="Gomez Garrido J."/>
        </authorList>
    </citation>
    <scope>NUCLEOTIDE SEQUENCE [LARGE SCALE GENOMIC DNA]</scope>
</reference>
<name>A0A8S1BUR0_9INSE</name>
<dbReference type="Proteomes" id="UP000494165">
    <property type="component" value="Unassembled WGS sequence"/>
</dbReference>
<comment type="caution">
    <text evidence="2">The sequence shown here is derived from an EMBL/GenBank/DDBJ whole genome shotgun (WGS) entry which is preliminary data.</text>
</comment>
<evidence type="ECO:0000256" key="1">
    <source>
        <dbReference type="SAM" id="MobiDB-lite"/>
    </source>
</evidence>
<proteinExistence type="predicted"/>
<evidence type="ECO:0000313" key="3">
    <source>
        <dbReference type="Proteomes" id="UP000494165"/>
    </source>
</evidence>